<organism evidence="2 3">
    <name type="scientific">Pantoea eucrina</name>
    <dbReference type="NCBI Taxonomy" id="472693"/>
    <lineage>
        <taxon>Bacteria</taxon>
        <taxon>Pseudomonadati</taxon>
        <taxon>Pseudomonadota</taxon>
        <taxon>Gammaproteobacteria</taxon>
        <taxon>Enterobacterales</taxon>
        <taxon>Erwiniaceae</taxon>
        <taxon>Pantoea</taxon>
    </lineage>
</organism>
<evidence type="ECO:0000313" key="2">
    <source>
        <dbReference type="EMBL" id="MDZ7278523.1"/>
    </source>
</evidence>
<proteinExistence type="predicted"/>
<evidence type="ECO:0000259" key="1">
    <source>
        <dbReference type="Pfam" id="PF17765"/>
    </source>
</evidence>
<accession>A0ABU5LEZ0</accession>
<dbReference type="InterPro" id="IPR041413">
    <property type="entry name" value="MLTR_LBD"/>
</dbReference>
<dbReference type="Gene3D" id="3.30.450.180">
    <property type="match status" value="1"/>
</dbReference>
<gene>
    <name evidence="2" type="ORF">N4G40_09585</name>
</gene>
<evidence type="ECO:0000313" key="3">
    <source>
        <dbReference type="Proteomes" id="UP001288620"/>
    </source>
</evidence>
<dbReference type="EMBL" id="JAOBTT010000001">
    <property type="protein sequence ID" value="MDZ7278523.1"/>
    <property type="molecule type" value="Genomic_DNA"/>
</dbReference>
<reference evidence="3" key="1">
    <citation type="submission" date="2023-07" db="EMBL/GenBank/DDBJ databases">
        <title>Structural and functional analysis of rice phyllospheric bacteria for their antimicrobial properties and defense elicitation against blast disease.</title>
        <authorList>
            <person name="Sahu K.P."/>
            <person name="Asharani P."/>
            <person name="Kumar M."/>
            <person name="Reddy B."/>
            <person name="Kumar A."/>
        </authorList>
    </citation>
    <scope>NUCLEOTIDE SEQUENCE [LARGE SCALE GENOMIC DNA]</scope>
    <source>
        <strain evidence="3">OsEp_Plm_30P10</strain>
    </source>
</reference>
<comment type="caution">
    <text evidence="2">The sequence shown here is derived from an EMBL/GenBank/DDBJ whole genome shotgun (WGS) entry which is preliminary data.</text>
</comment>
<sequence length="82" mass="9236">MFHASYSRNADSERFTTLLERFSRECPEFDAWWREHVITAPVSGVKKLTGKDGVTRAFCYSTFTSNDSPALKLAIYVPAGPC</sequence>
<feature type="domain" description="MmyB-like transcription regulator ligand binding" evidence="1">
    <location>
        <begin position="2"/>
        <end position="78"/>
    </location>
</feature>
<dbReference type="Proteomes" id="UP001288620">
    <property type="component" value="Unassembled WGS sequence"/>
</dbReference>
<name>A0ABU5LEZ0_9GAMM</name>
<dbReference type="Pfam" id="PF17765">
    <property type="entry name" value="MLTR_LBD"/>
    <property type="match status" value="1"/>
</dbReference>
<keyword evidence="3" id="KW-1185">Reference proteome</keyword>
<protein>
    <recommendedName>
        <fullName evidence="1">MmyB-like transcription regulator ligand binding domain-containing protein</fullName>
    </recommendedName>
</protein>